<sequence>METMNKVFWIKVVLGLIVGLLLGALRVVGWLGVGIGLGMMFATYPICLYLFKIKPEDVGGRRKLFTEGLLQYFLLWLAVWILIYTFIVTA</sequence>
<evidence type="ECO:0000256" key="3">
    <source>
        <dbReference type="ARBA" id="ARBA00022824"/>
    </source>
</evidence>
<dbReference type="InterPro" id="IPR010742">
    <property type="entry name" value="RCAF1"/>
</dbReference>
<dbReference type="PANTHER" id="PTHR12906">
    <property type="entry name" value="PROTEIN C20ORF24 RAB5-INTERACTING PROTEIN"/>
    <property type="match status" value="1"/>
</dbReference>
<dbReference type="Proteomes" id="UP000186851">
    <property type="component" value="Chromosome"/>
</dbReference>
<evidence type="ECO:0000256" key="2">
    <source>
        <dbReference type="ARBA" id="ARBA00022692"/>
    </source>
</evidence>
<feature type="transmembrane region" description="Helical" evidence="6">
    <location>
        <begin position="31"/>
        <end position="51"/>
    </location>
</feature>
<keyword evidence="2 6" id="KW-0812">Transmembrane</keyword>
<organism evidence="7 8">
    <name type="scientific">Odinarchaeota yellowstonii (strain LCB_4)</name>
    <dbReference type="NCBI Taxonomy" id="1841599"/>
    <lineage>
        <taxon>Archaea</taxon>
        <taxon>Promethearchaeati</taxon>
        <taxon>Candidatus Odinarchaeota</taxon>
        <taxon>Candidatus Odinarchaeia</taxon>
        <taxon>Candidatus Odinarchaeales</taxon>
        <taxon>Candidatus Odinarchaeaceae</taxon>
        <taxon>Candidatus Odinarchaeum</taxon>
    </lineage>
</organism>
<reference evidence="7" key="2">
    <citation type="journal article" date="2022" name="Nat. Microbiol.">
        <title>A closed Candidatus Odinarchaeum chromosome exposes Asgard archaeal viruses.</title>
        <authorList>
            <person name="Tamarit D."/>
            <person name="Caceres E.F."/>
            <person name="Krupovic M."/>
            <person name="Nijland R."/>
            <person name="Eme L."/>
            <person name="Robinson N.P."/>
            <person name="Ettema T.J.G."/>
        </authorList>
    </citation>
    <scope>NUCLEOTIDE SEQUENCE</scope>
    <source>
        <strain evidence="7">LCB_4</strain>
    </source>
</reference>
<evidence type="ECO:0000256" key="1">
    <source>
        <dbReference type="ARBA" id="ARBA00004477"/>
    </source>
</evidence>
<evidence type="ECO:0000256" key="6">
    <source>
        <dbReference type="SAM" id="Phobius"/>
    </source>
</evidence>
<evidence type="ECO:0000313" key="8">
    <source>
        <dbReference type="Proteomes" id="UP000186851"/>
    </source>
</evidence>
<name>A0AAF0IBU0_ODILC</name>
<feature type="transmembrane region" description="Helical" evidence="6">
    <location>
        <begin position="72"/>
        <end position="89"/>
    </location>
</feature>
<dbReference type="PANTHER" id="PTHR12906:SF0">
    <property type="entry name" value="GEL COMPLEX SUBUNIT OPTI"/>
    <property type="match status" value="1"/>
</dbReference>
<evidence type="ECO:0000256" key="4">
    <source>
        <dbReference type="ARBA" id="ARBA00022989"/>
    </source>
</evidence>
<comment type="subcellular location">
    <subcellularLocation>
        <location evidence="1">Endoplasmic reticulum membrane</location>
        <topology evidence="1">Multi-pass membrane protein</topology>
    </subcellularLocation>
</comment>
<dbReference type="KEGG" id="oyw:OdinLCB4_002180"/>
<proteinExistence type="predicted"/>
<dbReference type="GO" id="GO:0097250">
    <property type="term" value="P:mitochondrial respirasome assembly"/>
    <property type="evidence" value="ECO:0007669"/>
    <property type="project" value="InterPro"/>
</dbReference>
<dbReference type="EMBL" id="CP091871">
    <property type="protein sequence ID" value="WEU40750.1"/>
    <property type="molecule type" value="Genomic_DNA"/>
</dbReference>
<keyword evidence="5 6" id="KW-0472">Membrane</keyword>
<dbReference type="InterPro" id="IPR029008">
    <property type="entry name" value="EMC6-like"/>
</dbReference>
<protein>
    <submittedName>
        <fullName evidence="7">Uncharacterized protein</fullName>
    </submittedName>
</protein>
<dbReference type="Pfam" id="PF07019">
    <property type="entry name" value="EMC6"/>
    <property type="match status" value="1"/>
</dbReference>
<gene>
    <name evidence="7" type="ORF">OdinLCB4_002180</name>
</gene>
<reference evidence="7" key="1">
    <citation type="journal article" date="2017" name="Nature">
        <title>Asgard archaea illuminate the origin of eukaryotic cellular complexity.</title>
        <authorList>
            <person name="Zaremba-Niedzwiedzka K."/>
            <person name="Caceres E.F."/>
            <person name="Saw J.H."/>
            <person name="Backstrom D."/>
            <person name="Juzokaite L."/>
            <person name="Vancaester E."/>
            <person name="Seitz K.W."/>
            <person name="Anantharaman K."/>
            <person name="Starnawski P."/>
            <person name="Kjeldsen K.U."/>
            <person name="Scott M.B."/>
            <person name="Nunoura T."/>
            <person name="Banfield J.F."/>
            <person name="Schramm A."/>
            <person name="Baker B.J."/>
            <person name="Spang A."/>
            <person name="Ettema T.J.G."/>
        </authorList>
    </citation>
    <scope>NUCLEOTIDE SEQUENCE</scope>
    <source>
        <strain evidence="7">LCB_4</strain>
    </source>
</reference>
<keyword evidence="4 6" id="KW-1133">Transmembrane helix</keyword>
<dbReference type="AlphaFoldDB" id="A0AAF0IBU0"/>
<evidence type="ECO:0000313" key="7">
    <source>
        <dbReference type="EMBL" id="WEU40750.1"/>
    </source>
</evidence>
<accession>A0AAF0IBU0</accession>
<feature type="transmembrane region" description="Helical" evidence="6">
    <location>
        <begin position="7"/>
        <end position="25"/>
    </location>
</feature>
<evidence type="ECO:0000256" key="5">
    <source>
        <dbReference type="ARBA" id="ARBA00023136"/>
    </source>
</evidence>
<keyword evidence="3" id="KW-0256">Endoplasmic reticulum</keyword>